<evidence type="ECO:0000313" key="1">
    <source>
        <dbReference type="EMBL" id="MBX50110.1"/>
    </source>
</evidence>
<dbReference type="EMBL" id="GGEC01069626">
    <property type="protein sequence ID" value="MBX50110.1"/>
    <property type="molecule type" value="Transcribed_RNA"/>
</dbReference>
<name>A0A2P2P5U8_RHIMU</name>
<organism evidence="1">
    <name type="scientific">Rhizophora mucronata</name>
    <name type="common">Asiatic mangrove</name>
    <dbReference type="NCBI Taxonomy" id="61149"/>
    <lineage>
        <taxon>Eukaryota</taxon>
        <taxon>Viridiplantae</taxon>
        <taxon>Streptophyta</taxon>
        <taxon>Embryophyta</taxon>
        <taxon>Tracheophyta</taxon>
        <taxon>Spermatophyta</taxon>
        <taxon>Magnoliopsida</taxon>
        <taxon>eudicotyledons</taxon>
        <taxon>Gunneridae</taxon>
        <taxon>Pentapetalae</taxon>
        <taxon>rosids</taxon>
        <taxon>fabids</taxon>
        <taxon>Malpighiales</taxon>
        <taxon>Rhizophoraceae</taxon>
        <taxon>Rhizophora</taxon>
    </lineage>
</organism>
<sequence length="14" mass="1687">MILRDLSFICMTMI</sequence>
<protein>
    <submittedName>
        <fullName evidence="1">Uncharacterized protein</fullName>
    </submittedName>
</protein>
<reference evidence="1" key="1">
    <citation type="submission" date="2018-02" db="EMBL/GenBank/DDBJ databases">
        <title>Rhizophora mucronata_Transcriptome.</title>
        <authorList>
            <person name="Meera S.P."/>
            <person name="Sreeshan A."/>
            <person name="Augustine A."/>
        </authorList>
    </citation>
    <scope>NUCLEOTIDE SEQUENCE</scope>
    <source>
        <tissue evidence="1">Leaf</tissue>
    </source>
</reference>
<accession>A0A2P2P5U8</accession>
<proteinExistence type="predicted"/>